<feature type="region of interest" description="Disordered" evidence="1">
    <location>
        <begin position="538"/>
        <end position="568"/>
    </location>
</feature>
<evidence type="ECO:0000313" key="4">
    <source>
        <dbReference type="Proteomes" id="UP001221898"/>
    </source>
</evidence>
<evidence type="ECO:0000256" key="1">
    <source>
        <dbReference type="SAM" id="MobiDB-lite"/>
    </source>
</evidence>
<organism evidence="3 4">
    <name type="scientific">Aldrovandia affinis</name>
    <dbReference type="NCBI Taxonomy" id="143900"/>
    <lineage>
        <taxon>Eukaryota</taxon>
        <taxon>Metazoa</taxon>
        <taxon>Chordata</taxon>
        <taxon>Craniata</taxon>
        <taxon>Vertebrata</taxon>
        <taxon>Euteleostomi</taxon>
        <taxon>Actinopterygii</taxon>
        <taxon>Neopterygii</taxon>
        <taxon>Teleostei</taxon>
        <taxon>Notacanthiformes</taxon>
        <taxon>Halosauridae</taxon>
        <taxon>Aldrovandia</taxon>
    </lineage>
</organism>
<gene>
    <name evidence="3" type="ORF">AAFF_G00233330</name>
</gene>
<feature type="compositionally biased region" description="Basic residues" evidence="1">
    <location>
        <begin position="414"/>
        <end position="426"/>
    </location>
</feature>
<evidence type="ECO:0000313" key="3">
    <source>
        <dbReference type="EMBL" id="KAJ8378899.1"/>
    </source>
</evidence>
<sequence length="568" mass="61655">MVLSEGDVECFSEYMELWIHRMRIEGLRLWLSGTLRIPASLASLDHLNLQLSVCGFSLHRDAERNYVFRVMYSGCFVQQEHGDFVIVLNLLKRVGRFGGRPNTFAMKCPVATAPPSAEHIRCNPNFIQLRWSLALRGKLVVALEDASLIQLNTEVNGSSITVQGKRRDIMSLEMVMEKYEEFLPLKLVSGHYAYSMEASCPSVSRSPAGETVLHIFKRRMGLTKRGGYDSETLSVSDVSVTQTSSFSVSESRDFVELTIPTAHILQTKNCTGPAGEALLQTFFRVDAVLTFKEMPQKVNWSMENVSPCTEVSPGVPSQNVQGNMSHVTSVSTGAAPSAVAQGTISSDCGRGATHTDQSLDSRDPDPKEGGHRPGRLDLSSPTVSHGPPQRRPVRRAHGERVTGGRGCVHGERTRRGKNGKRHHRRTGAQAQDLRTTADLQPPEREGSGGCCSAASVALAPAFRPLRFRSNGGDYDSEPTTPPATASGQRPSPDVQAGSFGNASRSVARPVNGTASWWRTLAVVAGLIADFGVDRVTPLNSSDGLWSGSVSRKDGPESPTAWVNSTESP</sequence>
<feature type="compositionally biased region" description="Polar residues" evidence="1">
    <location>
        <begin position="428"/>
        <end position="438"/>
    </location>
</feature>
<feature type="compositionally biased region" description="Basic and acidic residues" evidence="1">
    <location>
        <begin position="357"/>
        <end position="375"/>
    </location>
</feature>
<accession>A0AAD7RHK0</accession>
<dbReference type="AlphaFoldDB" id="A0AAD7RHK0"/>
<dbReference type="Proteomes" id="UP001221898">
    <property type="component" value="Unassembled WGS sequence"/>
</dbReference>
<feature type="compositionally biased region" description="Polar residues" evidence="1">
    <location>
        <begin position="538"/>
        <end position="549"/>
    </location>
</feature>
<dbReference type="PANTHER" id="PTHR38653:SF1">
    <property type="entry name" value="GENE 572-RELATED"/>
    <property type="match status" value="1"/>
</dbReference>
<evidence type="ECO:0000259" key="2">
    <source>
        <dbReference type="Pfam" id="PF15094"/>
    </source>
</evidence>
<comment type="caution">
    <text evidence="3">The sequence shown here is derived from an EMBL/GenBank/DDBJ whole genome shotgun (WGS) entry which is preliminary data.</text>
</comment>
<protein>
    <recommendedName>
        <fullName evidence="2">CIROZ beta domain-containing protein</fullName>
    </recommendedName>
</protein>
<feature type="domain" description="CIROZ beta" evidence="2">
    <location>
        <begin position="206"/>
        <end position="308"/>
    </location>
</feature>
<keyword evidence="4" id="KW-1185">Reference proteome</keyword>
<proteinExistence type="predicted"/>
<dbReference type="EMBL" id="JAINUG010000307">
    <property type="protein sequence ID" value="KAJ8378899.1"/>
    <property type="molecule type" value="Genomic_DNA"/>
</dbReference>
<reference evidence="3" key="1">
    <citation type="journal article" date="2023" name="Science">
        <title>Genome structures resolve the early diversification of teleost fishes.</title>
        <authorList>
            <person name="Parey E."/>
            <person name="Louis A."/>
            <person name="Montfort J."/>
            <person name="Bouchez O."/>
            <person name="Roques C."/>
            <person name="Iampietro C."/>
            <person name="Lluch J."/>
            <person name="Castinel A."/>
            <person name="Donnadieu C."/>
            <person name="Desvignes T."/>
            <person name="Floi Bucao C."/>
            <person name="Jouanno E."/>
            <person name="Wen M."/>
            <person name="Mejri S."/>
            <person name="Dirks R."/>
            <person name="Jansen H."/>
            <person name="Henkel C."/>
            <person name="Chen W.J."/>
            <person name="Zahm M."/>
            <person name="Cabau C."/>
            <person name="Klopp C."/>
            <person name="Thompson A.W."/>
            <person name="Robinson-Rechavi M."/>
            <person name="Braasch I."/>
            <person name="Lecointre G."/>
            <person name="Bobe J."/>
            <person name="Postlethwait J.H."/>
            <person name="Berthelot C."/>
            <person name="Roest Crollius H."/>
            <person name="Guiguen Y."/>
        </authorList>
    </citation>
    <scope>NUCLEOTIDE SEQUENCE</scope>
    <source>
        <strain evidence="3">NC1722</strain>
    </source>
</reference>
<dbReference type="Pfam" id="PF15094">
    <property type="entry name" value="DUF4556"/>
    <property type="match status" value="1"/>
</dbReference>
<dbReference type="PANTHER" id="PTHR38653">
    <property type="entry name" value="GENE 572-RELATED"/>
    <property type="match status" value="1"/>
</dbReference>
<feature type="region of interest" description="Disordered" evidence="1">
    <location>
        <begin position="468"/>
        <end position="506"/>
    </location>
</feature>
<name>A0AAD7RHK0_9TELE</name>
<feature type="region of interest" description="Disordered" evidence="1">
    <location>
        <begin position="306"/>
        <end position="451"/>
    </location>
</feature>
<feature type="compositionally biased region" description="Polar residues" evidence="1">
    <location>
        <begin position="306"/>
        <end position="346"/>
    </location>
</feature>
<feature type="compositionally biased region" description="Basic and acidic residues" evidence="1">
    <location>
        <begin position="396"/>
        <end position="413"/>
    </location>
</feature>
<dbReference type="InterPro" id="IPR027956">
    <property type="entry name" value="CIROZ"/>
</dbReference>
<dbReference type="InterPro" id="IPR049521">
    <property type="entry name" value="CIROZ_b"/>
</dbReference>